<evidence type="ECO:0000313" key="1">
    <source>
        <dbReference type="EMBL" id="MCY9519718.1"/>
    </source>
</evidence>
<evidence type="ECO:0000313" key="2">
    <source>
        <dbReference type="Proteomes" id="UP001207626"/>
    </source>
</evidence>
<dbReference type="Proteomes" id="UP001207626">
    <property type="component" value="Unassembled WGS sequence"/>
</dbReference>
<dbReference type="EMBL" id="JAMDLW010000009">
    <property type="protein sequence ID" value="MCY9519718.1"/>
    <property type="molecule type" value="Genomic_DNA"/>
</dbReference>
<proteinExistence type="predicted"/>
<dbReference type="RefSeq" id="WP_268601146.1">
    <property type="nucleotide sequence ID" value="NZ_JAMDLV010000006.1"/>
</dbReference>
<reference evidence="1 2" key="1">
    <citation type="submission" date="2022-05" db="EMBL/GenBank/DDBJ databases">
        <title>Genome Sequencing of Bee-Associated Microbes.</title>
        <authorList>
            <person name="Dunlap C."/>
        </authorList>
    </citation>
    <scope>NUCLEOTIDE SEQUENCE [LARGE SCALE GENOMIC DNA]</scope>
    <source>
        <strain evidence="1 2">NRRL NRS-1438</strain>
    </source>
</reference>
<keyword evidence="2" id="KW-1185">Reference proteome</keyword>
<protein>
    <submittedName>
        <fullName evidence="1">Uncharacterized protein</fullName>
    </submittedName>
</protein>
<sequence>MNKVVRVFSAAREAVEKTSIARGGIVSNPSLAPIGNGERELIIPLKKVRPKKGGLTVKAIYTEDDLRARCADWQKTLRLQDWIVVVGISRARDMQLDNCCGVCEWSLPKRMANIRILDPTDYPADSMEPQDMELTLVHELLHLHFAPMSTEDNTVPEEQAIEAISRGLVELKRKSEVGLDVTT</sequence>
<comment type="caution">
    <text evidence="1">The sequence shown here is derived from an EMBL/GenBank/DDBJ whole genome shotgun (WGS) entry which is preliminary data.</text>
</comment>
<organism evidence="1 2">
    <name type="scientific">Paenibacillus apiarius</name>
    <dbReference type="NCBI Taxonomy" id="46240"/>
    <lineage>
        <taxon>Bacteria</taxon>
        <taxon>Bacillati</taxon>
        <taxon>Bacillota</taxon>
        <taxon>Bacilli</taxon>
        <taxon>Bacillales</taxon>
        <taxon>Paenibacillaceae</taxon>
        <taxon>Paenibacillus</taxon>
    </lineage>
</organism>
<accession>A0ABT4DUC9</accession>
<name>A0ABT4DUC9_9BACL</name>
<gene>
    <name evidence="1" type="ORF">M5X09_08495</name>
</gene>